<dbReference type="GO" id="GO:0005524">
    <property type="term" value="F:ATP binding"/>
    <property type="evidence" value="ECO:0007669"/>
    <property type="project" value="UniProtKB-KW"/>
</dbReference>
<proteinExistence type="inferred from homology"/>
<name>A0A1E3LU45_9SPHN</name>
<dbReference type="Proteomes" id="UP000094487">
    <property type="component" value="Unassembled WGS sequence"/>
</dbReference>
<keyword evidence="1" id="KW-0813">Transport</keyword>
<evidence type="ECO:0000313" key="8">
    <source>
        <dbReference type="Proteomes" id="UP000094487"/>
    </source>
</evidence>
<dbReference type="InterPro" id="IPR003593">
    <property type="entry name" value="AAA+_ATPase"/>
</dbReference>
<gene>
    <name evidence="7" type="ORF">BFL28_03430</name>
</gene>
<keyword evidence="2" id="KW-0997">Cell inner membrane</keyword>
<dbReference type="Gene3D" id="3.40.50.300">
    <property type="entry name" value="P-loop containing nucleotide triphosphate hydrolases"/>
    <property type="match status" value="1"/>
</dbReference>
<dbReference type="PANTHER" id="PTHR24220">
    <property type="entry name" value="IMPORT ATP-BINDING PROTEIN"/>
    <property type="match status" value="1"/>
</dbReference>
<organism evidence="7 8">
    <name type="scientific">Sphingomonas turrisvirgatae</name>
    <dbReference type="NCBI Taxonomy" id="1888892"/>
    <lineage>
        <taxon>Bacteria</taxon>
        <taxon>Pseudomonadati</taxon>
        <taxon>Pseudomonadota</taxon>
        <taxon>Alphaproteobacteria</taxon>
        <taxon>Sphingomonadales</taxon>
        <taxon>Sphingomonadaceae</taxon>
        <taxon>Sphingomonas</taxon>
    </lineage>
</organism>
<keyword evidence="8" id="KW-1185">Reference proteome</keyword>
<dbReference type="PROSITE" id="PS00211">
    <property type="entry name" value="ABC_TRANSPORTER_1"/>
    <property type="match status" value="1"/>
</dbReference>
<dbReference type="GO" id="GO:0022857">
    <property type="term" value="F:transmembrane transporter activity"/>
    <property type="evidence" value="ECO:0007669"/>
    <property type="project" value="TreeGrafter"/>
</dbReference>
<reference evidence="7 8" key="1">
    <citation type="submission" date="2016-08" db="EMBL/GenBank/DDBJ databases">
        <title>Draft genome of the agarase producing Sphingomonas sp. MCT13.</title>
        <authorList>
            <person name="D'Andrea M.M."/>
            <person name="Rossolini G.M."/>
            <person name="Thaller M.C."/>
        </authorList>
    </citation>
    <scope>NUCLEOTIDE SEQUENCE [LARGE SCALE GENOMIC DNA]</scope>
    <source>
        <strain evidence="7 8">MCT13</strain>
    </source>
</reference>
<dbReference type="SUPFAM" id="SSF52540">
    <property type="entry name" value="P-loop containing nucleoside triphosphate hydrolases"/>
    <property type="match status" value="1"/>
</dbReference>
<accession>A0A1E3LU45</accession>
<dbReference type="InterPro" id="IPR017871">
    <property type="entry name" value="ABC_transporter-like_CS"/>
</dbReference>
<dbReference type="EMBL" id="MDDS01000035">
    <property type="protein sequence ID" value="ODP37277.1"/>
    <property type="molecule type" value="Genomic_DNA"/>
</dbReference>
<dbReference type="FunFam" id="3.40.50.300:FF:000032">
    <property type="entry name" value="Export ABC transporter ATP-binding protein"/>
    <property type="match status" value="1"/>
</dbReference>
<dbReference type="GO" id="GO:0005886">
    <property type="term" value="C:plasma membrane"/>
    <property type="evidence" value="ECO:0007669"/>
    <property type="project" value="TreeGrafter"/>
</dbReference>
<evidence type="ECO:0000259" key="6">
    <source>
        <dbReference type="PROSITE" id="PS50893"/>
    </source>
</evidence>
<dbReference type="RefSeq" id="WP_069321087.1">
    <property type="nucleotide sequence ID" value="NZ_MDDS01000035.1"/>
</dbReference>
<dbReference type="GO" id="GO:0098796">
    <property type="term" value="C:membrane protein complex"/>
    <property type="evidence" value="ECO:0007669"/>
    <property type="project" value="UniProtKB-ARBA"/>
</dbReference>
<dbReference type="CDD" id="cd03255">
    <property type="entry name" value="ABC_MJ0796_LolCDE_FtsE"/>
    <property type="match status" value="1"/>
</dbReference>
<dbReference type="InterPro" id="IPR003439">
    <property type="entry name" value="ABC_transporter-like_ATP-bd"/>
</dbReference>
<dbReference type="SMART" id="SM00382">
    <property type="entry name" value="AAA"/>
    <property type="match status" value="1"/>
</dbReference>
<comment type="similarity">
    <text evidence="5">Belongs to the ABC transporter superfamily. Macrolide exporter (TC 3.A.1.122) family.</text>
</comment>
<evidence type="ECO:0000313" key="7">
    <source>
        <dbReference type="EMBL" id="ODP37277.1"/>
    </source>
</evidence>
<comment type="caution">
    <text evidence="7">The sequence shown here is derived from an EMBL/GenBank/DDBJ whole genome shotgun (WGS) entry which is preliminary data.</text>
</comment>
<keyword evidence="3" id="KW-0547">Nucleotide-binding</keyword>
<sequence>MSAQPLMSARGLEKTFGEGEASAKVLHGIDLDLAPGELAALIGPSGSGKSTLLTILGTLLKPSAGTHHMLGVDLTGASEAERTRFRNRNLGFVFQFHHLLPDLTALENVMMPAAADAGRETAAMRERAAELLDAVGLADRRDYRPSAMSGGQRQRVAVARALMNRPALVLADEPTGNLDRQSADQVMALIAKINEATGCCFLISTHDEHISARCRRKIELLDGSLVGQGQSTISSASSGAGA</sequence>
<evidence type="ECO:0000256" key="2">
    <source>
        <dbReference type="ARBA" id="ARBA00022519"/>
    </source>
</evidence>
<dbReference type="STRING" id="1888892.BFL28_03430"/>
<evidence type="ECO:0000256" key="4">
    <source>
        <dbReference type="ARBA" id="ARBA00022840"/>
    </source>
</evidence>
<evidence type="ECO:0000256" key="1">
    <source>
        <dbReference type="ARBA" id="ARBA00022448"/>
    </source>
</evidence>
<dbReference type="Pfam" id="PF00005">
    <property type="entry name" value="ABC_tran"/>
    <property type="match status" value="1"/>
</dbReference>
<dbReference type="PANTHER" id="PTHR24220:SF689">
    <property type="entry name" value="LIPOPROTEIN-RELEASING SYSTEM ATP-BINDING PROTEIN LOLD"/>
    <property type="match status" value="1"/>
</dbReference>
<evidence type="ECO:0000256" key="5">
    <source>
        <dbReference type="ARBA" id="ARBA00038388"/>
    </source>
</evidence>
<dbReference type="PROSITE" id="PS50893">
    <property type="entry name" value="ABC_TRANSPORTER_2"/>
    <property type="match status" value="1"/>
</dbReference>
<evidence type="ECO:0000256" key="3">
    <source>
        <dbReference type="ARBA" id="ARBA00022741"/>
    </source>
</evidence>
<feature type="domain" description="ABC transporter" evidence="6">
    <location>
        <begin position="7"/>
        <end position="242"/>
    </location>
</feature>
<dbReference type="InterPro" id="IPR027417">
    <property type="entry name" value="P-loop_NTPase"/>
</dbReference>
<dbReference type="OrthoDB" id="7202172at2"/>
<dbReference type="InterPro" id="IPR017911">
    <property type="entry name" value="MacB-like_ATP-bd"/>
</dbReference>
<keyword evidence="2" id="KW-1003">Cell membrane</keyword>
<keyword evidence="4 7" id="KW-0067">ATP-binding</keyword>
<dbReference type="InterPro" id="IPR015854">
    <property type="entry name" value="ABC_transpr_LolD-like"/>
</dbReference>
<dbReference type="GO" id="GO:0016887">
    <property type="term" value="F:ATP hydrolysis activity"/>
    <property type="evidence" value="ECO:0007669"/>
    <property type="project" value="InterPro"/>
</dbReference>
<dbReference type="AlphaFoldDB" id="A0A1E3LU45"/>
<keyword evidence="2" id="KW-0472">Membrane</keyword>
<protein>
    <submittedName>
        <fullName evidence="7">ABC transporter ATP-binding protein</fullName>
    </submittedName>
</protein>